<evidence type="ECO:0000313" key="2">
    <source>
        <dbReference type="EMBL" id="SDO83702.1"/>
    </source>
</evidence>
<dbReference type="Gene3D" id="3.40.50.360">
    <property type="match status" value="1"/>
</dbReference>
<keyword evidence="3" id="KW-1185">Reference proteome</keyword>
<dbReference type="InterPro" id="IPR005025">
    <property type="entry name" value="FMN_Rdtase-like_dom"/>
</dbReference>
<dbReference type="InterPro" id="IPR050712">
    <property type="entry name" value="NAD(P)H-dep_reductase"/>
</dbReference>
<accession>A0A1H0MTK9</accession>
<dbReference type="GO" id="GO:0010181">
    <property type="term" value="F:FMN binding"/>
    <property type="evidence" value="ECO:0007669"/>
    <property type="project" value="TreeGrafter"/>
</dbReference>
<dbReference type="Pfam" id="PF03358">
    <property type="entry name" value="FMN_red"/>
    <property type="match status" value="1"/>
</dbReference>
<dbReference type="Proteomes" id="UP000199341">
    <property type="component" value="Unassembled WGS sequence"/>
</dbReference>
<dbReference type="PANTHER" id="PTHR30543:SF21">
    <property type="entry name" value="NAD(P)H-DEPENDENT FMN REDUCTASE LOT6"/>
    <property type="match status" value="1"/>
</dbReference>
<dbReference type="SUPFAM" id="SSF52218">
    <property type="entry name" value="Flavoproteins"/>
    <property type="match status" value="1"/>
</dbReference>
<protein>
    <submittedName>
        <fullName evidence="2">NAD(P)H-dependent FMN reductase</fullName>
    </submittedName>
</protein>
<gene>
    <name evidence="2" type="ORF">SAMN05216259_11389</name>
</gene>
<dbReference type="OrthoDB" id="9812295at2"/>
<dbReference type="GO" id="GO:0016491">
    <property type="term" value="F:oxidoreductase activity"/>
    <property type="evidence" value="ECO:0007669"/>
    <property type="project" value="InterPro"/>
</dbReference>
<dbReference type="RefSeq" id="WP_093787066.1">
    <property type="nucleotide sequence ID" value="NZ_FNIE01000013.1"/>
</dbReference>
<evidence type="ECO:0000259" key="1">
    <source>
        <dbReference type="Pfam" id="PF03358"/>
    </source>
</evidence>
<dbReference type="GO" id="GO:0005829">
    <property type="term" value="C:cytosol"/>
    <property type="evidence" value="ECO:0007669"/>
    <property type="project" value="TreeGrafter"/>
</dbReference>
<sequence>MAKLGIIVASTRPGRIGLPVAQWFEGEARTHGGFAEVDLIDLAEVALPFMNEPSHPRLGQYTHQHTKDWSARIAGVDALVFVMPEYNHGYNAELKNAIDYLHNEWLYKPVGFVSYGGVAAGTRALQMVKQVVTAVKMTPVVEAVNIPFVFEFLDEEQQVRPNEIMVSSAKAMLDELVRVEATLRPLRQA</sequence>
<organism evidence="2 3">
    <name type="scientific">Actinacidiphila guanduensis</name>
    <dbReference type="NCBI Taxonomy" id="310781"/>
    <lineage>
        <taxon>Bacteria</taxon>
        <taxon>Bacillati</taxon>
        <taxon>Actinomycetota</taxon>
        <taxon>Actinomycetes</taxon>
        <taxon>Kitasatosporales</taxon>
        <taxon>Streptomycetaceae</taxon>
        <taxon>Actinacidiphila</taxon>
    </lineage>
</organism>
<dbReference type="InterPro" id="IPR029039">
    <property type="entry name" value="Flavoprotein-like_sf"/>
</dbReference>
<feature type="domain" description="NADPH-dependent FMN reductase-like" evidence="1">
    <location>
        <begin position="3"/>
        <end position="148"/>
    </location>
</feature>
<evidence type="ECO:0000313" key="3">
    <source>
        <dbReference type="Proteomes" id="UP000199341"/>
    </source>
</evidence>
<proteinExistence type="predicted"/>
<dbReference type="EMBL" id="FNIE01000013">
    <property type="protein sequence ID" value="SDO83702.1"/>
    <property type="molecule type" value="Genomic_DNA"/>
</dbReference>
<name>A0A1H0MTK9_9ACTN</name>
<dbReference type="STRING" id="310781.SAMN05216259_11389"/>
<reference evidence="2 3" key="1">
    <citation type="submission" date="2016-10" db="EMBL/GenBank/DDBJ databases">
        <authorList>
            <person name="de Groot N.N."/>
        </authorList>
    </citation>
    <scope>NUCLEOTIDE SEQUENCE [LARGE SCALE GENOMIC DNA]</scope>
    <source>
        <strain evidence="2 3">CGMCC 4.2022</strain>
    </source>
</reference>
<dbReference type="PANTHER" id="PTHR30543">
    <property type="entry name" value="CHROMATE REDUCTASE"/>
    <property type="match status" value="1"/>
</dbReference>
<dbReference type="AlphaFoldDB" id="A0A1H0MTK9"/>